<organism evidence="1 2">
    <name type="scientific">Saccharophagus degradans (strain 2-40 / ATCC 43961 / DSM 17024)</name>
    <dbReference type="NCBI Taxonomy" id="203122"/>
    <lineage>
        <taxon>Bacteria</taxon>
        <taxon>Pseudomonadati</taxon>
        <taxon>Pseudomonadota</taxon>
        <taxon>Gammaproteobacteria</taxon>
        <taxon>Cellvibrionales</taxon>
        <taxon>Cellvibrionaceae</taxon>
        <taxon>Saccharophagus</taxon>
    </lineage>
</organism>
<proteinExistence type="predicted"/>
<dbReference type="STRING" id="203122.Sde_3404"/>
<evidence type="ECO:0000313" key="1">
    <source>
        <dbReference type="EMBL" id="ABD82659.1"/>
    </source>
</evidence>
<keyword evidence="2" id="KW-1185">Reference proteome</keyword>
<gene>
    <name evidence="1" type="ordered locus">Sde_3404</name>
</gene>
<sequence length="79" mass="8983">MHFICFTDLKTYKYAPKRDVNHTFLVKSVIGAKFTTYASSQRREAVSAKWLRPNFKQVLPRISHLAARIIILGSNTGAT</sequence>
<dbReference type="KEGG" id="sde:Sde_3404"/>
<dbReference type="EMBL" id="CP000282">
    <property type="protein sequence ID" value="ABD82659.1"/>
    <property type="molecule type" value="Genomic_DNA"/>
</dbReference>
<protein>
    <submittedName>
        <fullName evidence="1">Uncharacterized protein</fullName>
    </submittedName>
</protein>
<reference evidence="1 2" key="1">
    <citation type="journal article" date="2008" name="PLoS Genet.">
        <title>Complete genome sequence of the complex carbohydrate-degrading marine bacterium, Saccharophagus degradans strain 2-40 T.</title>
        <authorList>
            <person name="Weiner R.M."/>
            <person name="Taylor L.E.II."/>
            <person name="Henrissat B."/>
            <person name="Hauser L."/>
            <person name="Land M."/>
            <person name="Coutinho P.M."/>
            <person name="Rancurel C."/>
            <person name="Saunders E.H."/>
            <person name="Longmire A.G."/>
            <person name="Zhang H."/>
            <person name="Bayer E.A."/>
            <person name="Gilbert H.J."/>
            <person name="Larimer F."/>
            <person name="Zhulin I.B."/>
            <person name="Ekborg N.A."/>
            <person name="Lamed R."/>
            <person name="Richardson P.M."/>
            <person name="Borovok I."/>
            <person name="Hutcheson S."/>
        </authorList>
    </citation>
    <scope>NUCLEOTIDE SEQUENCE [LARGE SCALE GENOMIC DNA]</scope>
    <source>
        <strain evidence="2">2-40 / ATCC 43961 / DSM 17024</strain>
    </source>
</reference>
<dbReference type="HOGENOM" id="CLU_2603928_0_0_6"/>
<dbReference type="AlphaFoldDB" id="Q21F70"/>
<evidence type="ECO:0000313" key="2">
    <source>
        <dbReference type="Proteomes" id="UP000001947"/>
    </source>
</evidence>
<accession>Q21F70</accession>
<dbReference type="Proteomes" id="UP000001947">
    <property type="component" value="Chromosome"/>
</dbReference>
<name>Q21F70_SACD2</name>